<gene>
    <name evidence="1" type="ORF">LPLAT_LOCUS3171</name>
</gene>
<accession>A0AAV2NAG3</accession>
<proteinExistence type="predicted"/>
<name>A0AAV2NAG3_9HYME</name>
<evidence type="ECO:0000313" key="1">
    <source>
        <dbReference type="EMBL" id="CAL1677107.1"/>
    </source>
</evidence>
<evidence type="ECO:0000313" key="2">
    <source>
        <dbReference type="Proteomes" id="UP001497644"/>
    </source>
</evidence>
<protein>
    <submittedName>
        <fullName evidence="1">Uncharacterized protein</fullName>
    </submittedName>
</protein>
<organism evidence="1 2">
    <name type="scientific">Lasius platythorax</name>
    <dbReference type="NCBI Taxonomy" id="488582"/>
    <lineage>
        <taxon>Eukaryota</taxon>
        <taxon>Metazoa</taxon>
        <taxon>Ecdysozoa</taxon>
        <taxon>Arthropoda</taxon>
        <taxon>Hexapoda</taxon>
        <taxon>Insecta</taxon>
        <taxon>Pterygota</taxon>
        <taxon>Neoptera</taxon>
        <taxon>Endopterygota</taxon>
        <taxon>Hymenoptera</taxon>
        <taxon>Apocrita</taxon>
        <taxon>Aculeata</taxon>
        <taxon>Formicoidea</taxon>
        <taxon>Formicidae</taxon>
        <taxon>Formicinae</taxon>
        <taxon>Lasius</taxon>
        <taxon>Lasius</taxon>
    </lineage>
</organism>
<dbReference type="AlphaFoldDB" id="A0AAV2NAG3"/>
<sequence>MRETFIVPYYSALLIKGQTMLGKQVWTNIRGILDFAMCLHILNIYLLDTVAADFNHRCGLQASDTFVNFSV</sequence>
<reference evidence="1" key="1">
    <citation type="submission" date="2024-04" db="EMBL/GenBank/DDBJ databases">
        <authorList>
            <consortium name="Molecular Ecology Group"/>
        </authorList>
    </citation>
    <scope>NUCLEOTIDE SEQUENCE</scope>
</reference>
<dbReference type="Proteomes" id="UP001497644">
    <property type="component" value="Chromosome 12"/>
</dbReference>
<dbReference type="EMBL" id="OZ034835">
    <property type="protein sequence ID" value="CAL1677107.1"/>
    <property type="molecule type" value="Genomic_DNA"/>
</dbReference>
<keyword evidence="2" id="KW-1185">Reference proteome</keyword>